<feature type="domain" description="RNA polymerase sigma factor 70 region 4 type 2" evidence="6">
    <location>
        <begin position="109"/>
        <end position="155"/>
    </location>
</feature>
<keyword evidence="4" id="KW-0804">Transcription</keyword>
<evidence type="ECO:0000259" key="6">
    <source>
        <dbReference type="Pfam" id="PF08281"/>
    </source>
</evidence>
<sequence>MDSIKRIDLEQTIEKYSDLLYRTCFLILRNSHDAEDVMQETFIKYMRADVEFRDEEHKKAWLLKVSQNKCKDMLRFHKVHAYIPYEEIQEHIVSHDFLDVEDIEEVLDIAKLSYKYKSVILIHYIEGYSVKETADILGITESAAKSRLKRAREKLKGTFEMIYKEEIN</sequence>
<feature type="domain" description="RNA polymerase sigma-70 region 2" evidence="5">
    <location>
        <begin position="13"/>
        <end position="77"/>
    </location>
</feature>
<dbReference type="GO" id="GO:0003677">
    <property type="term" value="F:DNA binding"/>
    <property type="evidence" value="ECO:0007669"/>
    <property type="project" value="InterPro"/>
</dbReference>
<dbReference type="GO" id="GO:0006352">
    <property type="term" value="P:DNA-templated transcription initiation"/>
    <property type="evidence" value="ECO:0007669"/>
    <property type="project" value="InterPro"/>
</dbReference>
<dbReference type="GO" id="GO:0016987">
    <property type="term" value="F:sigma factor activity"/>
    <property type="evidence" value="ECO:0007669"/>
    <property type="project" value="UniProtKB-KW"/>
</dbReference>
<keyword evidence="3" id="KW-0731">Sigma factor</keyword>
<dbReference type="InterPro" id="IPR007627">
    <property type="entry name" value="RNA_pol_sigma70_r2"/>
</dbReference>
<dbReference type="EMBL" id="FUXZ01000010">
    <property type="protein sequence ID" value="SKA68987.1"/>
    <property type="molecule type" value="Genomic_DNA"/>
</dbReference>
<dbReference type="Pfam" id="PF08281">
    <property type="entry name" value="Sigma70_r4_2"/>
    <property type="match status" value="1"/>
</dbReference>
<dbReference type="Pfam" id="PF04542">
    <property type="entry name" value="Sigma70_r2"/>
    <property type="match status" value="1"/>
</dbReference>
<evidence type="ECO:0000313" key="7">
    <source>
        <dbReference type="EMBL" id="SKA68987.1"/>
    </source>
</evidence>
<protein>
    <submittedName>
        <fullName evidence="7">RNA polymerase sigma-70 factor, ECF subfamily</fullName>
    </submittedName>
</protein>
<dbReference type="InterPro" id="IPR013249">
    <property type="entry name" value="RNA_pol_sigma70_r4_t2"/>
</dbReference>
<dbReference type="SUPFAM" id="SSF88946">
    <property type="entry name" value="Sigma2 domain of RNA polymerase sigma factors"/>
    <property type="match status" value="1"/>
</dbReference>
<name>A0A1T4VVK9_9FIRM</name>
<dbReference type="RefSeq" id="WP_078766566.1">
    <property type="nucleotide sequence ID" value="NZ_FUXZ01000010.1"/>
</dbReference>
<dbReference type="InterPro" id="IPR013325">
    <property type="entry name" value="RNA_pol_sigma_r2"/>
</dbReference>
<organism evidence="7 8">
    <name type="scientific">Eubacterium uniforme</name>
    <dbReference type="NCBI Taxonomy" id="39495"/>
    <lineage>
        <taxon>Bacteria</taxon>
        <taxon>Bacillati</taxon>
        <taxon>Bacillota</taxon>
        <taxon>Clostridia</taxon>
        <taxon>Eubacteriales</taxon>
        <taxon>Eubacteriaceae</taxon>
        <taxon>Eubacterium</taxon>
    </lineage>
</organism>
<evidence type="ECO:0000256" key="2">
    <source>
        <dbReference type="ARBA" id="ARBA00023015"/>
    </source>
</evidence>
<dbReference type="STRING" id="39495.SAMN02745111_01713"/>
<evidence type="ECO:0000256" key="4">
    <source>
        <dbReference type="ARBA" id="ARBA00023163"/>
    </source>
</evidence>
<proteinExistence type="inferred from homology"/>
<dbReference type="PANTHER" id="PTHR43133:SF51">
    <property type="entry name" value="RNA POLYMERASE SIGMA FACTOR"/>
    <property type="match status" value="1"/>
</dbReference>
<dbReference type="PANTHER" id="PTHR43133">
    <property type="entry name" value="RNA POLYMERASE ECF-TYPE SIGMA FACTO"/>
    <property type="match status" value="1"/>
</dbReference>
<dbReference type="Gene3D" id="1.10.1740.10">
    <property type="match status" value="1"/>
</dbReference>
<dbReference type="SUPFAM" id="SSF88659">
    <property type="entry name" value="Sigma3 and sigma4 domains of RNA polymerase sigma factors"/>
    <property type="match status" value="1"/>
</dbReference>
<evidence type="ECO:0000256" key="1">
    <source>
        <dbReference type="ARBA" id="ARBA00010641"/>
    </source>
</evidence>
<evidence type="ECO:0000256" key="3">
    <source>
        <dbReference type="ARBA" id="ARBA00023082"/>
    </source>
</evidence>
<keyword evidence="8" id="KW-1185">Reference proteome</keyword>
<dbReference type="InterPro" id="IPR014284">
    <property type="entry name" value="RNA_pol_sigma-70_dom"/>
</dbReference>
<dbReference type="Gene3D" id="1.10.10.10">
    <property type="entry name" value="Winged helix-like DNA-binding domain superfamily/Winged helix DNA-binding domain"/>
    <property type="match status" value="1"/>
</dbReference>
<dbReference type="Proteomes" id="UP000190814">
    <property type="component" value="Unassembled WGS sequence"/>
</dbReference>
<gene>
    <name evidence="7" type="ORF">SAMN02745111_01713</name>
</gene>
<dbReference type="InterPro" id="IPR013324">
    <property type="entry name" value="RNA_pol_sigma_r3/r4-like"/>
</dbReference>
<dbReference type="OrthoDB" id="9795666at2"/>
<keyword evidence="2" id="KW-0805">Transcription regulation</keyword>
<dbReference type="AlphaFoldDB" id="A0A1T4VVK9"/>
<comment type="similarity">
    <text evidence="1">Belongs to the sigma-70 factor family. ECF subfamily.</text>
</comment>
<dbReference type="CDD" id="cd06171">
    <property type="entry name" value="Sigma70_r4"/>
    <property type="match status" value="1"/>
</dbReference>
<dbReference type="NCBIfam" id="TIGR02937">
    <property type="entry name" value="sigma70-ECF"/>
    <property type="match status" value="1"/>
</dbReference>
<dbReference type="InterPro" id="IPR036388">
    <property type="entry name" value="WH-like_DNA-bd_sf"/>
</dbReference>
<evidence type="ECO:0000313" key="8">
    <source>
        <dbReference type="Proteomes" id="UP000190814"/>
    </source>
</evidence>
<accession>A0A1T4VVK9</accession>
<reference evidence="7 8" key="1">
    <citation type="submission" date="2017-02" db="EMBL/GenBank/DDBJ databases">
        <authorList>
            <person name="Peterson S.W."/>
        </authorList>
    </citation>
    <scope>NUCLEOTIDE SEQUENCE [LARGE SCALE GENOMIC DNA]</scope>
    <source>
        <strain evidence="7 8">ATCC 35992</strain>
    </source>
</reference>
<evidence type="ECO:0000259" key="5">
    <source>
        <dbReference type="Pfam" id="PF04542"/>
    </source>
</evidence>
<dbReference type="InterPro" id="IPR039425">
    <property type="entry name" value="RNA_pol_sigma-70-like"/>
</dbReference>